<dbReference type="InterPro" id="IPR036444">
    <property type="entry name" value="PLipase_A2_dom_sf"/>
</dbReference>
<dbReference type="GO" id="GO:0006644">
    <property type="term" value="P:phospholipid metabolic process"/>
    <property type="evidence" value="ECO:0007669"/>
    <property type="project" value="InterPro"/>
</dbReference>
<evidence type="ECO:0000313" key="3">
    <source>
        <dbReference type="WBParaSite" id="L893_g2649.t1"/>
    </source>
</evidence>
<dbReference type="GO" id="GO:0050482">
    <property type="term" value="P:arachidonate secretion"/>
    <property type="evidence" value="ECO:0007669"/>
    <property type="project" value="InterPro"/>
</dbReference>
<keyword evidence="1" id="KW-0732">Signal</keyword>
<organism evidence="2 3">
    <name type="scientific">Steinernema glaseri</name>
    <dbReference type="NCBI Taxonomy" id="37863"/>
    <lineage>
        <taxon>Eukaryota</taxon>
        <taxon>Metazoa</taxon>
        <taxon>Ecdysozoa</taxon>
        <taxon>Nematoda</taxon>
        <taxon>Chromadorea</taxon>
        <taxon>Rhabditida</taxon>
        <taxon>Tylenchina</taxon>
        <taxon>Panagrolaimomorpha</taxon>
        <taxon>Strongyloidoidea</taxon>
        <taxon>Steinernematidae</taxon>
        <taxon>Steinernema</taxon>
    </lineage>
</organism>
<dbReference type="WBParaSite" id="L893_g2649.t1">
    <property type="protein sequence ID" value="L893_g2649.t1"/>
    <property type="gene ID" value="L893_g2649"/>
</dbReference>
<name>A0A1I7ZH54_9BILA</name>
<dbReference type="AlphaFoldDB" id="A0A1I7ZH54"/>
<dbReference type="GO" id="GO:0004623">
    <property type="term" value="F:phospholipase A2 activity"/>
    <property type="evidence" value="ECO:0007669"/>
    <property type="project" value="InterPro"/>
</dbReference>
<feature type="signal peptide" evidence="1">
    <location>
        <begin position="1"/>
        <end position="22"/>
    </location>
</feature>
<keyword evidence="2" id="KW-1185">Reference proteome</keyword>
<accession>A0A1I7ZH54</accession>
<dbReference type="Proteomes" id="UP000095287">
    <property type="component" value="Unplaced"/>
</dbReference>
<evidence type="ECO:0000256" key="1">
    <source>
        <dbReference type="SAM" id="SignalP"/>
    </source>
</evidence>
<reference evidence="3" key="1">
    <citation type="submission" date="2016-11" db="UniProtKB">
        <authorList>
            <consortium name="WormBaseParasite"/>
        </authorList>
    </citation>
    <scope>IDENTIFICATION</scope>
</reference>
<dbReference type="PANTHER" id="PTHR34228">
    <property type="entry name" value="PROTEIN CBG09474-RELATED"/>
    <property type="match status" value="1"/>
</dbReference>
<proteinExistence type="predicted"/>
<protein>
    <submittedName>
        <fullName evidence="3">Phospholipase A(2)</fullName>
    </submittedName>
</protein>
<sequence length="118" mass="13644">MKVLSFFTVLFLIVVLLVSVSGEDYCGSGKFLTMTTTWTLRLFCSSRRNTINECCMKHDYCYDAQAGQEFCDDTFCECLDNAMSPETDSSCRDLTDTMCSTVRNLGKPIYEDWWRLFR</sequence>
<evidence type="ECO:0000313" key="2">
    <source>
        <dbReference type="Proteomes" id="UP000095287"/>
    </source>
</evidence>
<dbReference type="InterPro" id="IPR053322">
    <property type="entry name" value="PLA2-like"/>
</dbReference>
<feature type="chain" id="PRO_5009313435" evidence="1">
    <location>
        <begin position="23"/>
        <end position="118"/>
    </location>
</feature>
<dbReference type="SUPFAM" id="SSF48619">
    <property type="entry name" value="Phospholipase A2, PLA2"/>
    <property type="match status" value="1"/>
</dbReference>